<comment type="caution">
    <text evidence="1">The sequence shown here is derived from an EMBL/GenBank/DDBJ whole genome shotgun (WGS) entry which is preliminary data.</text>
</comment>
<evidence type="ECO:0008006" key="2">
    <source>
        <dbReference type="Google" id="ProtNLM"/>
    </source>
</evidence>
<protein>
    <recommendedName>
        <fullName evidence="2">tRNA-guanine(15) transglycosylase-like domain-containing protein</fullName>
    </recommendedName>
</protein>
<evidence type="ECO:0000313" key="1">
    <source>
        <dbReference type="EMBL" id="GAH27305.1"/>
    </source>
</evidence>
<gene>
    <name evidence="1" type="ORF">S01H4_65620</name>
</gene>
<accession>X1F400</accession>
<sequence>SLILSLDDFNHICDNKPGTCDCEICKEYWKQVDKWLEYVEETPT</sequence>
<name>X1F400_9ZZZZ</name>
<dbReference type="AlphaFoldDB" id="X1F400"/>
<dbReference type="EMBL" id="BART01040228">
    <property type="protein sequence ID" value="GAH27305.1"/>
    <property type="molecule type" value="Genomic_DNA"/>
</dbReference>
<organism evidence="1">
    <name type="scientific">marine sediment metagenome</name>
    <dbReference type="NCBI Taxonomy" id="412755"/>
    <lineage>
        <taxon>unclassified sequences</taxon>
        <taxon>metagenomes</taxon>
        <taxon>ecological metagenomes</taxon>
    </lineage>
</organism>
<feature type="non-terminal residue" evidence="1">
    <location>
        <position position="1"/>
    </location>
</feature>
<proteinExistence type="predicted"/>
<reference evidence="1" key="1">
    <citation type="journal article" date="2014" name="Front. Microbiol.">
        <title>High frequency of phylogenetically diverse reductive dehalogenase-homologous genes in deep subseafloor sedimentary metagenomes.</title>
        <authorList>
            <person name="Kawai M."/>
            <person name="Futagami T."/>
            <person name="Toyoda A."/>
            <person name="Takaki Y."/>
            <person name="Nishi S."/>
            <person name="Hori S."/>
            <person name="Arai W."/>
            <person name="Tsubouchi T."/>
            <person name="Morono Y."/>
            <person name="Uchiyama I."/>
            <person name="Ito T."/>
            <person name="Fujiyama A."/>
            <person name="Inagaki F."/>
            <person name="Takami H."/>
        </authorList>
    </citation>
    <scope>NUCLEOTIDE SEQUENCE</scope>
    <source>
        <strain evidence="1">Expedition CK06-06</strain>
    </source>
</reference>